<accession>A0A4Y7L6R5</accession>
<evidence type="ECO:0000313" key="3">
    <source>
        <dbReference type="Proteomes" id="UP000316621"/>
    </source>
</evidence>
<feature type="domain" description="RNase H type-1" evidence="1">
    <location>
        <begin position="151"/>
        <end position="210"/>
    </location>
</feature>
<reference evidence="2 3" key="1">
    <citation type="journal article" date="2018" name="Science">
        <title>The opium poppy genome and morphinan production.</title>
        <authorList>
            <person name="Guo L."/>
            <person name="Winzer T."/>
            <person name="Yang X."/>
            <person name="Li Y."/>
            <person name="Ning Z."/>
            <person name="He Z."/>
            <person name="Teodor R."/>
            <person name="Lu Y."/>
            <person name="Bowser T.A."/>
            <person name="Graham I.A."/>
            <person name="Ye K."/>
        </authorList>
    </citation>
    <scope>NUCLEOTIDE SEQUENCE [LARGE SCALE GENOMIC DNA]</scope>
    <source>
        <strain evidence="3">cv. HN1</strain>
        <tissue evidence="2">Leaves</tissue>
    </source>
</reference>
<dbReference type="AlphaFoldDB" id="A0A4Y7L6R5"/>
<organism evidence="2 3">
    <name type="scientific">Papaver somniferum</name>
    <name type="common">Opium poppy</name>
    <dbReference type="NCBI Taxonomy" id="3469"/>
    <lineage>
        <taxon>Eukaryota</taxon>
        <taxon>Viridiplantae</taxon>
        <taxon>Streptophyta</taxon>
        <taxon>Embryophyta</taxon>
        <taxon>Tracheophyta</taxon>
        <taxon>Spermatophyta</taxon>
        <taxon>Magnoliopsida</taxon>
        <taxon>Ranunculales</taxon>
        <taxon>Papaveraceae</taxon>
        <taxon>Papaveroideae</taxon>
        <taxon>Papaver</taxon>
    </lineage>
</organism>
<name>A0A4Y7L6R5_PAPSO</name>
<proteinExistence type="predicted"/>
<evidence type="ECO:0000259" key="1">
    <source>
        <dbReference type="Pfam" id="PF13456"/>
    </source>
</evidence>
<dbReference type="GO" id="GO:0003676">
    <property type="term" value="F:nucleic acid binding"/>
    <property type="evidence" value="ECO:0007669"/>
    <property type="project" value="InterPro"/>
</dbReference>
<evidence type="ECO:0000313" key="2">
    <source>
        <dbReference type="EMBL" id="RZC80071.1"/>
    </source>
</evidence>
<gene>
    <name evidence="2" type="ORF">C5167_042647</name>
</gene>
<dbReference type="Proteomes" id="UP000316621">
    <property type="component" value="Chromosome 10"/>
</dbReference>
<keyword evidence="3" id="KW-1185">Reference proteome</keyword>
<dbReference type="Pfam" id="PF13456">
    <property type="entry name" value="RVT_3"/>
    <property type="match status" value="1"/>
</dbReference>
<dbReference type="Gramene" id="RZC80071">
    <property type="protein sequence ID" value="RZC80071"/>
    <property type="gene ID" value="C5167_042647"/>
</dbReference>
<dbReference type="PANTHER" id="PTHR48258">
    <property type="entry name" value="DUF4218 DOMAIN-CONTAINING PROTEIN-RELATED"/>
    <property type="match status" value="1"/>
</dbReference>
<dbReference type="GO" id="GO:0004523">
    <property type="term" value="F:RNA-DNA hybrid ribonuclease activity"/>
    <property type="evidence" value="ECO:0007669"/>
    <property type="project" value="InterPro"/>
</dbReference>
<protein>
    <recommendedName>
        <fullName evidence="1">RNase H type-1 domain-containing protein</fullName>
    </recommendedName>
</protein>
<sequence length="233" mass="26240">MGSRNKRQDYIPWLRDQLLGTPITDFHRLVLAEAEQYMTTQNSGVTMDAFTSFRESAKDTNLVGDDTSYFGIVKNILELDYEEFTEVVFLCDWVLVEDKTTGSYVDAETNTRFVNFEKFKRSSKEVDEPFIHALKLPKSFILTTSTGWRLGAGGVIRHSSGSYVAAFAHDLFLNSYAVAELWSISDGLVLALKHHISHLIVDSNSSSSERSSFRLSRRSALCNFLASISPGWV</sequence>
<dbReference type="InterPro" id="IPR002156">
    <property type="entry name" value="RNaseH_domain"/>
</dbReference>
<dbReference type="EMBL" id="CM010724">
    <property type="protein sequence ID" value="RZC80071.1"/>
    <property type="molecule type" value="Genomic_DNA"/>
</dbReference>